<proteinExistence type="inferred from homology"/>
<dbReference type="GO" id="GO:0005524">
    <property type="term" value="F:ATP binding"/>
    <property type="evidence" value="ECO:0007669"/>
    <property type="project" value="UniProtKB-KW"/>
</dbReference>
<accession>A0A4R4FFH2</accession>
<evidence type="ECO:0000256" key="2">
    <source>
        <dbReference type="ARBA" id="ARBA00022741"/>
    </source>
</evidence>
<dbReference type="Proteomes" id="UP000295710">
    <property type="component" value="Unassembled WGS sequence"/>
</dbReference>
<reference evidence="5 6" key="1">
    <citation type="journal article" date="2016" name="Nat. Microbiol.">
        <title>The Mouse Intestinal Bacterial Collection (miBC) provides host-specific insight into cultured diversity and functional potential of the gut microbiota.</title>
        <authorList>
            <person name="Lagkouvardos I."/>
            <person name="Pukall R."/>
            <person name="Abt B."/>
            <person name="Foesel B.U."/>
            <person name="Meier-Kolthoff J.P."/>
            <person name="Kumar N."/>
            <person name="Bresciani A."/>
            <person name="Martinez I."/>
            <person name="Just S."/>
            <person name="Ziegler C."/>
            <person name="Brugiroux S."/>
            <person name="Garzetti D."/>
            <person name="Wenning M."/>
            <person name="Bui T.P."/>
            <person name="Wang J."/>
            <person name="Hugenholtz F."/>
            <person name="Plugge C.M."/>
            <person name="Peterson D.A."/>
            <person name="Hornef M.W."/>
            <person name="Baines J.F."/>
            <person name="Smidt H."/>
            <person name="Walter J."/>
            <person name="Kristiansen K."/>
            <person name="Nielsen H.B."/>
            <person name="Haller D."/>
            <person name="Overmann J."/>
            <person name="Stecher B."/>
            <person name="Clavel T."/>
        </authorList>
    </citation>
    <scope>NUCLEOTIDE SEQUENCE [LARGE SCALE GENOMIC DNA]</scope>
    <source>
        <strain evidence="5 6">DSM 28560</strain>
    </source>
</reference>
<comment type="similarity">
    <text evidence="1">Belongs to the AAA ATPase family.</text>
</comment>
<protein>
    <submittedName>
        <fullName evidence="5">AAA family ATPase</fullName>
    </submittedName>
</protein>
<evidence type="ECO:0000256" key="3">
    <source>
        <dbReference type="ARBA" id="ARBA00022840"/>
    </source>
</evidence>
<evidence type="ECO:0000256" key="1">
    <source>
        <dbReference type="ARBA" id="ARBA00006914"/>
    </source>
</evidence>
<dbReference type="Gene3D" id="3.40.50.300">
    <property type="entry name" value="P-loop containing nucleotide triphosphate hydrolases"/>
    <property type="match status" value="1"/>
</dbReference>
<organism evidence="5 6">
    <name type="scientific">Extibacter muris</name>
    <dbReference type="NCBI Taxonomy" id="1796622"/>
    <lineage>
        <taxon>Bacteria</taxon>
        <taxon>Bacillati</taxon>
        <taxon>Bacillota</taxon>
        <taxon>Clostridia</taxon>
        <taxon>Lachnospirales</taxon>
        <taxon>Lachnospiraceae</taxon>
        <taxon>Extibacter</taxon>
    </lineage>
</organism>
<dbReference type="CDD" id="cd19481">
    <property type="entry name" value="RecA-like_protease"/>
    <property type="match status" value="1"/>
</dbReference>
<keyword evidence="3" id="KW-0067">ATP-binding</keyword>
<sequence length="345" mass="39659">MKKQNLINLVKYHVEKKDDAFINEVATIARAFDAKGDNAVAQYLMELISTANFYVPQASYKNLNYLRKVNYSTNPLILPDVIEQDIIGITKAISNKVGLSKFLFYGKPGTGKTESAYQIARILERDILSVDFEQLIDSRLGETAKNVAKLFDEINHLQYGKVIIVFDEIDSLVLDRINSNDLREMGRVTSVFIRELEELNENIVLIATTNLFEKFDKAVVRRFDATISFNRYSKEDLIEIADSMLTTSLKKASNLRKDIRLFNKILKNLKEIPYPGDLKQIIKTAVAFSDETNEYDYLRKIYLALNPTNEEMQLQKLSEEGYTVREIEILSRVPKSSVSRKLREE</sequence>
<dbReference type="InterPro" id="IPR050221">
    <property type="entry name" value="26S_Proteasome_ATPase"/>
</dbReference>
<dbReference type="SUPFAM" id="SSF52540">
    <property type="entry name" value="P-loop containing nucleoside triphosphate hydrolases"/>
    <property type="match status" value="1"/>
</dbReference>
<feature type="domain" description="AAA+ ATPase" evidence="4">
    <location>
        <begin position="98"/>
        <end position="233"/>
    </location>
</feature>
<evidence type="ECO:0000259" key="4">
    <source>
        <dbReference type="SMART" id="SM00382"/>
    </source>
</evidence>
<dbReference type="AlphaFoldDB" id="A0A4R4FFH2"/>
<evidence type="ECO:0000313" key="6">
    <source>
        <dbReference type="Proteomes" id="UP000295710"/>
    </source>
</evidence>
<dbReference type="InterPro" id="IPR003959">
    <property type="entry name" value="ATPase_AAA_core"/>
</dbReference>
<dbReference type="Pfam" id="PF00004">
    <property type="entry name" value="AAA"/>
    <property type="match status" value="1"/>
</dbReference>
<dbReference type="InterPro" id="IPR003593">
    <property type="entry name" value="AAA+_ATPase"/>
</dbReference>
<keyword evidence="2" id="KW-0547">Nucleotide-binding</keyword>
<dbReference type="RefSeq" id="WP_132276978.1">
    <property type="nucleotide sequence ID" value="NZ_JAOBST010000010.1"/>
</dbReference>
<gene>
    <name evidence="5" type="ORF">E1963_08100</name>
</gene>
<name>A0A4R4FFH2_9FIRM</name>
<evidence type="ECO:0000313" key="5">
    <source>
        <dbReference type="EMBL" id="TDA22178.1"/>
    </source>
</evidence>
<dbReference type="GO" id="GO:0016887">
    <property type="term" value="F:ATP hydrolysis activity"/>
    <property type="evidence" value="ECO:0007669"/>
    <property type="project" value="InterPro"/>
</dbReference>
<dbReference type="SMART" id="SM00382">
    <property type="entry name" value="AAA"/>
    <property type="match status" value="1"/>
</dbReference>
<keyword evidence="6" id="KW-1185">Reference proteome</keyword>
<comment type="caution">
    <text evidence="5">The sequence shown here is derived from an EMBL/GenBank/DDBJ whole genome shotgun (WGS) entry which is preliminary data.</text>
</comment>
<dbReference type="PANTHER" id="PTHR23073">
    <property type="entry name" value="26S PROTEASOME REGULATORY SUBUNIT"/>
    <property type="match status" value="1"/>
</dbReference>
<dbReference type="InterPro" id="IPR027417">
    <property type="entry name" value="P-loop_NTPase"/>
</dbReference>
<dbReference type="EMBL" id="SMMX01000005">
    <property type="protein sequence ID" value="TDA22178.1"/>
    <property type="molecule type" value="Genomic_DNA"/>
</dbReference>